<gene>
    <name evidence="2" type="ORF">FIBSPDRAFT_884960</name>
</gene>
<dbReference type="EMBL" id="KV417498">
    <property type="protein sequence ID" value="KZP29566.1"/>
    <property type="molecule type" value="Genomic_DNA"/>
</dbReference>
<evidence type="ECO:0000313" key="3">
    <source>
        <dbReference type="Proteomes" id="UP000076532"/>
    </source>
</evidence>
<organism evidence="2 3">
    <name type="scientific">Athelia psychrophila</name>
    <dbReference type="NCBI Taxonomy" id="1759441"/>
    <lineage>
        <taxon>Eukaryota</taxon>
        <taxon>Fungi</taxon>
        <taxon>Dikarya</taxon>
        <taxon>Basidiomycota</taxon>
        <taxon>Agaricomycotina</taxon>
        <taxon>Agaricomycetes</taxon>
        <taxon>Agaricomycetidae</taxon>
        <taxon>Atheliales</taxon>
        <taxon>Atheliaceae</taxon>
        <taxon>Athelia</taxon>
    </lineage>
</organism>
<accession>A0A166SL04</accession>
<feature type="compositionally biased region" description="Polar residues" evidence="1">
    <location>
        <begin position="69"/>
        <end position="87"/>
    </location>
</feature>
<reference evidence="2 3" key="1">
    <citation type="journal article" date="2016" name="Mol. Biol. Evol.">
        <title>Comparative Genomics of Early-Diverging Mushroom-Forming Fungi Provides Insights into the Origins of Lignocellulose Decay Capabilities.</title>
        <authorList>
            <person name="Nagy L.G."/>
            <person name="Riley R."/>
            <person name="Tritt A."/>
            <person name="Adam C."/>
            <person name="Daum C."/>
            <person name="Floudas D."/>
            <person name="Sun H."/>
            <person name="Yadav J.S."/>
            <person name="Pangilinan J."/>
            <person name="Larsson K.H."/>
            <person name="Matsuura K."/>
            <person name="Barry K."/>
            <person name="Labutti K."/>
            <person name="Kuo R."/>
            <person name="Ohm R.A."/>
            <person name="Bhattacharya S.S."/>
            <person name="Shirouzu T."/>
            <person name="Yoshinaga Y."/>
            <person name="Martin F.M."/>
            <person name="Grigoriev I.V."/>
            <person name="Hibbett D.S."/>
        </authorList>
    </citation>
    <scope>NUCLEOTIDE SEQUENCE [LARGE SCALE GENOMIC DNA]</scope>
    <source>
        <strain evidence="2 3">CBS 109695</strain>
    </source>
</reference>
<name>A0A166SL04_9AGAM</name>
<evidence type="ECO:0000313" key="2">
    <source>
        <dbReference type="EMBL" id="KZP29566.1"/>
    </source>
</evidence>
<dbReference type="AlphaFoldDB" id="A0A166SL04"/>
<keyword evidence="3" id="KW-1185">Reference proteome</keyword>
<sequence length="332" mass="36521">MPSTDPSNRECLLSVMAKTKITVRKSTGGDTPRRQLAHKAGGAPIATAIAARPTVSPYPRRSLLLKLGTTASSEPRTTVSSEPQTGSLLEPSAGASPEPDTHEVSWAKYRITSLPLYLPELALQEYISAPSLGFIEQVYIFTDGIDEHEANVNKWLKQGCRVYYDSCAQHDQRLVRGPEFSALPYDVLTALFPSALRKAFKNRTIYLNFLTRTAQEWCSSKLLTKGSSLEQALPYMLTTTSTSSFVRHTNLLYVRISTSKSKAALSSEFVWTHLKLRPFGCRLPANCAKCGCIDTFGSSIKLTPKAGSKCLHELAVEPMEGFETYGKSQNDS</sequence>
<dbReference type="Proteomes" id="UP000076532">
    <property type="component" value="Unassembled WGS sequence"/>
</dbReference>
<proteinExistence type="predicted"/>
<protein>
    <submittedName>
        <fullName evidence="2">Uncharacterized protein</fullName>
    </submittedName>
</protein>
<feature type="region of interest" description="Disordered" evidence="1">
    <location>
        <begin position="69"/>
        <end position="101"/>
    </location>
</feature>
<evidence type="ECO:0000256" key="1">
    <source>
        <dbReference type="SAM" id="MobiDB-lite"/>
    </source>
</evidence>